<dbReference type="AlphaFoldDB" id="A0A0D3J228"/>
<sequence>MEVTAAYAEKHGVFQLFEGLLQSLIVTKPDDPIAHLIDLVSAPPKDTAQASKAPKGIPRLLLLGGPASGAEEVAAAAARRYGTVHVSASLLLQAAASRGTAASRALLPYMAANVSEVPSECLGPLVVDRLRSDDVRRRGFLLTGFPNNEAQCEFLERAGIWVRSTLLLDIDEAAAAHALIASRVDPVTGTEYHPDQVAWPTDPAVLERLVQHPSRAEAQVLASLQSWRASKAQLLAAFPDHIIVDASRPSLALEERLGAILLGKGVGP</sequence>
<evidence type="ECO:0000256" key="1">
    <source>
        <dbReference type="ARBA" id="ARBA00022679"/>
    </source>
</evidence>
<accession>A0A0D3J228</accession>
<dbReference type="Pfam" id="PF00406">
    <property type="entry name" value="ADK"/>
    <property type="match status" value="1"/>
</dbReference>
<dbReference type="PaxDb" id="2903-EOD17563"/>
<dbReference type="GeneID" id="17263712"/>
<dbReference type="OMA" id="PYMAANV"/>
<dbReference type="InterPro" id="IPR027417">
    <property type="entry name" value="P-loop_NTPase"/>
</dbReference>
<dbReference type="HOGENOM" id="CLU_1039875_0_0_1"/>
<dbReference type="Gene3D" id="3.40.50.300">
    <property type="entry name" value="P-loop containing nucleotide triphosphate hydrolases"/>
    <property type="match status" value="1"/>
</dbReference>
<protein>
    <recommendedName>
        <fullName evidence="6">Adenylate kinase</fullName>
    </recommendedName>
</protein>
<keyword evidence="1" id="KW-0808">Transferase</keyword>
<evidence type="ECO:0008006" key="6">
    <source>
        <dbReference type="Google" id="ProtNLM"/>
    </source>
</evidence>
<dbReference type="EnsemblProtists" id="EOD17563">
    <property type="protein sequence ID" value="EOD17563"/>
    <property type="gene ID" value="EMIHUDRAFT_244011"/>
</dbReference>
<reference evidence="4" key="2">
    <citation type="submission" date="2024-10" db="UniProtKB">
        <authorList>
            <consortium name="EnsemblProtists"/>
        </authorList>
    </citation>
    <scope>IDENTIFICATION</scope>
</reference>
<organism evidence="4 5">
    <name type="scientific">Emiliania huxleyi (strain CCMP1516)</name>
    <dbReference type="NCBI Taxonomy" id="280463"/>
    <lineage>
        <taxon>Eukaryota</taxon>
        <taxon>Haptista</taxon>
        <taxon>Haptophyta</taxon>
        <taxon>Prymnesiophyceae</taxon>
        <taxon>Isochrysidales</taxon>
        <taxon>Noelaerhabdaceae</taxon>
        <taxon>Emiliania</taxon>
    </lineage>
</organism>
<dbReference type="PANTHER" id="PTHR23359">
    <property type="entry name" value="NUCLEOTIDE KINASE"/>
    <property type="match status" value="1"/>
</dbReference>
<dbReference type="SUPFAM" id="SSF52540">
    <property type="entry name" value="P-loop containing nucleoside triphosphate hydrolases"/>
    <property type="match status" value="1"/>
</dbReference>
<dbReference type="KEGG" id="ehx:EMIHUDRAFT_244011"/>
<dbReference type="Proteomes" id="UP000013827">
    <property type="component" value="Unassembled WGS sequence"/>
</dbReference>
<dbReference type="GO" id="GO:0005524">
    <property type="term" value="F:ATP binding"/>
    <property type="evidence" value="ECO:0007669"/>
    <property type="project" value="InterPro"/>
</dbReference>
<keyword evidence="5" id="KW-1185">Reference proteome</keyword>
<name>A0A0D3J228_EMIH1</name>
<evidence type="ECO:0000256" key="2">
    <source>
        <dbReference type="ARBA" id="ARBA00022741"/>
    </source>
</evidence>
<evidence type="ECO:0000313" key="5">
    <source>
        <dbReference type="Proteomes" id="UP000013827"/>
    </source>
</evidence>
<dbReference type="STRING" id="2903.R1C4T9"/>
<dbReference type="GO" id="GO:0019205">
    <property type="term" value="F:nucleobase-containing compound kinase activity"/>
    <property type="evidence" value="ECO:0007669"/>
    <property type="project" value="InterPro"/>
</dbReference>
<keyword evidence="2" id="KW-0547">Nucleotide-binding</keyword>
<dbReference type="GO" id="GO:0006139">
    <property type="term" value="P:nucleobase-containing compound metabolic process"/>
    <property type="evidence" value="ECO:0007669"/>
    <property type="project" value="InterPro"/>
</dbReference>
<reference evidence="5" key="1">
    <citation type="journal article" date="2013" name="Nature">
        <title>Pan genome of the phytoplankton Emiliania underpins its global distribution.</title>
        <authorList>
            <person name="Read B.A."/>
            <person name="Kegel J."/>
            <person name="Klute M.J."/>
            <person name="Kuo A."/>
            <person name="Lefebvre S.C."/>
            <person name="Maumus F."/>
            <person name="Mayer C."/>
            <person name="Miller J."/>
            <person name="Monier A."/>
            <person name="Salamov A."/>
            <person name="Young J."/>
            <person name="Aguilar M."/>
            <person name="Claverie J.M."/>
            <person name="Frickenhaus S."/>
            <person name="Gonzalez K."/>
            <person name="Herman E.K."/>
            <person name="Lin Y.C."/>
            <person name="Napier J."/>
            <person name="Ogata H."/>
            <person name="Sarno A.F."/>
            <person name="Shmutz J."/>
            <person name="Schroeder D."/>
            <person name="de Vargas C."/>
            <person name="Verret F."/>
            <person name="von Dassow P."/>
            <person name="Valentin K."/>
            <person name="Van de Peer Y."/>
            <person name="Wheeler G."/>
            <person name="Dacks J.B."/>
            <person name="Delwiche C.F."/>
            <person name="Dyhrman S.T."/>
            <person name="Glockner G."/>
            <person name="John U."/>
            <person name="Richards T."/>
            <person name="Worden A.Z."/>
            <person name="Zhang X."/>
            <person name="Grigoriev I.V."/>
            <person name="Allen A.E."/>
            <person name="Bidle K."/>
            <person name="Borodovsky M."/>
            <person name="Bowler C."/>
            <person name="Brownlee C."/>
            <person name="Cock J.M."/>
            <person name="Elias M."/>
            <person name="Gladyshev V.N."/>
            <person name="Groth M."/>
            <person name="Guda C."/>
            <person name="Hadaegh A."/>
            <person name="Iglesias-Rodriguez M.D."/>
            <person name="Jenkins J."/>
            <person name="Jones B.M."/>
            <person name="Lawson T."/>
            <person name="Leese F."/>
            <person name="Lindquist E."/>
            <person name="Lobanov A."/>
            <person name="Lomsadze A."/>
            <person name="Malik S.B."/>
            <person name="Marsh M.E."/>
            <person name="Mackinder L."/>
            <person name="Mock T."/>
            <person name="Mueller-Roeber B."/>
            <person name="Pagarete A."/>
            <person name="Parker M."/>
            <person name="Probert I."/>
            <person name="Quesneville H."/>
            <person name="Raines C."/>
            <person name="Rensing S.A."/>
            <person name="Riano-Pachon D.M."/>
            <person name="Richier S."/>
            <person name="Rokitta S."/>
            <person name="Shiraiwa Y."/>
            <person name="Soanes D.M."/>
            <person name="van der Giezen M."/>
            <person name="Wahlund T.M."/>
            <person name="Williams B."/>
            <person name="Wilson W."/>
            <person name="Wolfe G."/>
            <person name="Wurch L.L."/>
        </authorList>
    </citation>
    <scope>NUCLEOTIDE SEQUENCE</scope>
</reference>
<dbReference type="InterPro" id="IPR000850">
    <property type="entry name" value="Adenylat/UMP-CMP_kin"/>
</dbReference>
<proteinExistence type="predicted"/>
<dbReference type="RefSeq" id="XP_005769992.1">
    <property type="nucleotide sequence ID" value="XM_005769935.1"/>
</dbReference>
<dbReference type="eggNOG" id="KOG3078">
    <property type="taxonomic scope" value="Eukaryota"/>
</dbReference>
<dbReference type="SUPFAM" id="SSF47391">
    <property type="entry name" value="Dimerization-anchoring domain of cAMP-dependent PK regulatory subunit"/>
    <property type="match status" value="1"/>
</dbReference>
<keyword evidence="3" id="KW-0418">Kinase</keyword>
<evidence type="ECO:0000313" key="4">
    <source>
        <dbReference type="EnsemblProtists" id="EOD17563"/>
    </source>
</evidence>
<evidence type="ECO:0000256" key="3">
    <source>
        <dbReference type="ARBA" id="ARBA00022777"/>
    </source>
</evidence>
<dbReference type="CDD" id="cd22979">
    <property type="entry name" value="DD_AK8"/>
    <property type="match status" value="1"/>
</dbReference>